<dbReference type="AlphaFoldDB" id="A0A1E7WEH3"/>
<dbReference type="EMBL" id="LROM01000107">
    <property type="protein sequence ID" value="OEZ96689.1"/>
    <property type="molecule type" value="Genomic_DNA"/>
</dbReference>
<feature type="transmembrane region" description="Helical" evidence="9">
    <location>
        <begin position="96"/>
        <end position="117"/>
    </location>
</feature>
<evidence type="ECO:0000256" key="8">
    <source>
        <dbReference type="ARBA" id="ARBA00023136"/>
    </source>
</evidence>
<dbReference type="Pfam" id="PF00324">
    <property type="entry name" value="AA_permease"/>
    <property type="match status" value="1"/>
</dbReference>
<dbReference type="Gene3D" id="1.20.1740.10">
    <property type="entry name" value="Amino acid/polyamine transporter I"/>
    <property type="match status" value="1"/>
</dbReference>
<feature type="transmembrane region" description="Helical" evidence="9">
    <location>
        <begin position="237"/>
        <end position="258"/>
    </location>
</feature>
<keyword evidence="4" id="KW-1003">Cell membrane</keyword>
<keyword evidence="8 9" id="KW-0472">Membrane</keyword>
<keyword evidence="12" id="KW-1185">Reference proteome</keyword>
<evidence type="ECO:0000256" key="2">
    <source>
        <dbReference type="ARBA" id="ARBA00008583"/>
    </source>
</evidence>
<feature type="transmembrane region" description="Helical" evidence="9">
    <location>
        <begin position="123"/>
        <end position="141"/>
    </location>
</feature>
<dbReference type="FunFam" id="1.20.1740.10:FF:000001">
    <property type="entry name" value="Amino acid permease"/>
    <property type="match status" value="1"/>
</dbReference>
<name>A0A1E7WEH3_9BURK</name>
<feature type="transmembrane region" description="Helical" evidence="9">
    <location>
        <begin position="150"/>
        <end position="171"/>
    </location>
</feature>
<keyword evidence="6" id="KW-0029">Amino-acid transport</keyword>
<dbReference type="GO" id="GO:0055085">
    <property type="term" value="P:transmembrane transport"/>
    <property type="evidence" value="ECO:0007669"/>
    <property type="project" value="InterPro"/>
</dbReference>
<comment type="similarity">
    <text evidence="2">Belongs to the amino acid-polyamine-organocation (APC) superfamily. Amino acid transporter (AAT) (TC 2.A.3.1) family.</text>
</comment>
<reference evidence="12" key="1">
    <citation type="journal article" date="2016" name="Front. Microbiol.">
        <title>Molecular Keys to the Janthinobacterium and Duganella spp. Interaction with the Plant Pathogen Fusarium graminearum.</title>
        <authorList>
            <person name="Haack F.S."/>
            <person name="Poehlein A."/>
            <person name="Kroger C."/>
            <person name="Voigt C.A."/>
            <person name="Piepenbring M."/>
            <person name="Bode H.B."/>
            <person name="Daniel R."/>
            <person name="Schafer W."/>
            <person name="Streit W.R."/>
        </authorList>
    </citation>
    <scope>NUCLEOTIDE SEQUENCE [LARGE SCALE GENOMIC DNA]</scope>
    <source>
        <strain evidence="12">T54</strain>
    </source>
</reference>
<feature type="transmembrane region" description="Helical" evidence="9">
    <location>
        <begin position="424"/>
        <end position="442"/>
    </location>
</feature>
<feature type="transmembrane region" description="Helical" evidence="9">
    <location>
        <begin position="278"/>
        <end position="296"/>
    </location>
</feature>
<evidence type="ECO:0000259" key="10">
    <source>
        <dbReference type="Pfam" id="PF00324"/>
    </source>
</evidence>
<dbReference type="PANTHER" id="PTHR43495:SF4">
    <property type="entry name" value="AROMATIC AMINO ACID TRANSPORT PROTEIN AROP"/>
    <property type="match status" value="1"/>
</dbReference>
<evidence type="ECO:0000256" key="9">
    <source>
        <dbReference type="SAM" id="Phobius"/>
    </source>
</evidence>
<dbReference type="Proteomes" id="UP000175989">
    <property type="component" value="Unassembled WGS sequence"/>
</dbReference>
<sequence>MTHDNTLKRGLSNRHIQLIALGGAVGTGLFLGVAQTIKLAGPSVILGYAIAGIMAFFIMRQLSEMVVDQPVAGSFSHFANRYWGPFAGFASGWNYWILYVLVSMAELTAVGMYVQFWWPSVPLWASALGFFLLINAVNLLHVKLFGEMEFWFAIIKVAAIVGMIVFGGYLLVSGTGGPQASITNLWALGGFFPHGVGGMIMAMAIIMFSFGGLELVGITAAEAESPEKTIPKATNQVVYRILIFYVGALAVLLSLYPWSDVQQGGSPFVLIFQALDNGWVASALNVVVLTAALSVYNSCVYSNSRMLLGLALQGHAPKTLAHVNNRGIPVHALGVSAAATALCVVVNYVMPGKAFGMLMMLVVAALMINWAMISITHLKFSQSKAQAGETTRFRSWGQPWTNYLCLAFMAAIVVIMYLTPDTRIAVYMMPAWIAVLAICYRLRGQCRHSDTNSAG</sequence>
<gene>
    <name evidence="11" type="primary">aroP</name>
    <name evidence="11" type="ORF">DUPY_38920</name>
</gene>
<feature type="transmembrane region" description="Helical" evidence="9">
    <location>
        <begin position="16"/>
        <end position="34"/>
    </location>
</feature>
<dbReference type="OrthoDB" id="5442866at2"/>
<accession>A0A1E7WEH3</accession>
<feature type="transmembrane region" description="Helical" evidence="9">
    <location>
        <begin position="191"/>
        <end position="216"/>
    </location>
</feature>
<evidence type="ECO:0000313" key="12">
    <source>
        <dbReference type="Proteomes" id="UP000175989"/>
    </source>
</evidence>
<feature type="transmembrane region" description="Helical" evidence="9">
    <location>
        <begin position="40"/>
        <end position="59"/>
    </location>
</feature>
<feature type="transmembrane region" description="Helical" evidence="9">
    <location>
        <begin position="400"/>
        <end position="418"/>
    </location>
</feature>
<evidence type="ECO:0000256" key="5">
    <source>
        <dbReference type="ARBA" id="ARBA00022692"/>
    </source>
</evidence>
<dbReference type="PANTHER" id="PTHR43495">
    <property type="entry name" value="GABA PERMEASE"/>
    <property type="match status" value="1"/>
</dbReference>
<dbReference type="GO" id="GO:0005886">
    <property type="term" value="C:plasma membrane"/>
    <property type="evidence" value="ECO:0007669"/>
    <property type="project" value="UniProtKB-SubCell"/>
</dbReference>
<evidence type="ECO:0000256" key="4">
    <source>
        <dbReference type="ARBA" id="ARBA00022475"/>
    </source>
</evidence>
<protein>
    <submittedName>
        <fullName evidence="11">Aromatic amino acid transport protein AroP</fullName>
    </submittedName>
</protein>
<dbReference type="RefSeq" id="WP_070250264.1">
    <property type="nucleotide sequence ID" value="NZ_LROM01000107.1"/>
</dbReference>
<evidence type="ECO:0000256" key="7">
    <source>
        <dbReference type="ARBA" id="ARBA00022989"/>
    </source>
</evidence>
<evidence type="ECO:0000256" key="3">
    <source>
        <dbReference type="ARBA" id="ARBA00022448"/>
    </source>
</evidence>
<keyword evidence="5 9" id="KW-0812">Transmembrane</keyword>
<dbReference type="PIRSF" id="PIRSF006060">
    <property type="entry name" value="AA_transporter"/>
    <property type="match status" value="1"/>
</dbReference>
<dbReference type="PATRIC" id="fig|762836.4.peg.4013"/>
<keyword evidence="7 9" id="KW-1133">Transmembrane helix</keyword>
<proteinExistence type="inferred from homology"/>
<comment type="caution">
    <text evidence="11">The sequence shown here is derived from an EMBL/GenBank/DDBJ whole genome shotgun (WGS) entry which is preliminary data.</text>
</comment>
<dbReference type="InterPro" id="IPR004841">
    <property type="entry name" value="AA-permease/SLC12A_dom"/>
</dbReference>
<dbReference type="GO" id="GO:0006865">
    <property type="term" value="P:amino acid transport"/>
    <property type="evidence" value="ECO:0007669"/>
    <property type="project" value="UniProtKB-KW"/>
</dbReference>
<evidence type="ECO:0000256" key="1">
    <source>
        <dbReference type="ARBA" id="ARBA00004651"/>
    </source>
</evidence>
<feature type="transmembrane region" description="Helical" evidence="9">
    <location>
        <begin position="328"/>
        <end position="349"/>
    </location>
</feature>
<comment type="subcellular location">
    <subcellularLocation>
        <location evidence="1">Cell membrane</location>
        <topology evidence="1">Multi-pass membrane protein</topology>
    </subcellularLocation>
</comment>
<feature type="transmembrane region" description="Helical" evidence="9">
    <location>
        <begin position="355"/>
        <end position="380"/>
    </location>
</feature>
<keyword evidence="3" id="KW-0813">Transport</keyword>
<organism evidence="11 12">
    <name type="scientific">Duganella phyllosphaerae</name>
    <dbReference type="NCBI Taxonomy" id="762836"/>
    <lineage>
        <taxon>Bacteria</taxon>
        <taxon>Pseudomonadati</taxon>
        <taxon>Pseudomonadota</taxon>
        <taxon>Betaproteobacteria</taxon>
        <taxon>Burkholderiales</taxon>
        <taxon>Oxalobacteraceae</taxon>
        <taxon>Telluria group</taxon>
        <taxon>Duganella</taxon>
    </lineage>
</organism>
<evidence type="ECO:0000313" key="11">
    <source>
        <dbReference type="EMBL" id="OEZ96689.1"/>
    </source>
</evidence>
<evidence type="ECO:0000256" key="6">
    <source>
        <dbReference type="ARBA" id="ARBA00022970"/>
    </source>
</evidence>
<feature type="domain" description="Amino acid permease/ SLC12A" evidence="10">
    <location>
        <begin position="15"/>
        <end position="444"/>
    </location>
</feature>